<reference evidence="1 2" key="1">
    <citation type="submission" date="2024-05" db="EMBL/GenBank/DDBJ databases">
        <authorList>
            <person name="Jiang F."/>
        </authorList>
    </citation>
    <scope>NUCLEOTIDE SEQUENCE [LARGE SCALE GENOMIC DNA]</scope>
    <source>
        <strain evidence="1 2">LZ166</strain>
    </source>
</reference>
<comment type="caution">
    <text evidence="1">The sequence shown here is derived from an EMBL/GenBank/DDBJ whole genome shotgun (WGS) entry which is preliminary data.</text>
</comment>
<accession>A0ABV3SNI2</accession>
<evidence type="ECO:0000313" key="1">
    <source>
        <dbReference type="EMBL" id="MEX0408345.1"/>
    </source>
</evidence>
<protein>
    <submittedName>
        <fullName evidence="1">Uncharacterized protein</fullName>
    </submittedName>
</protein>
<keyword evidence="2" id="KW-1185">Reference proteome</keyword>
<name>A0ABV3SNI2_9HYPH</name>
<dbReference type="RefSeq" id="WP_367956214.1">
    <property type="nucleotide sequence ID" value="NZ_JBDPGJ010000005.1"/>
</dbReference>
<dbReference type="Proteomes" id="UP001556692">
    <property type="component" value="Unassembled WGS sequence"/>
</dbReference>
<dbReference type="EMBL" id="JBDPGJ010000005">
    <property type="protein sequence ID" value="MEX0408345.1"/>
    <property type="molecule type" value="Genomic_DNA"/>
</dbReference>
<organism evidence="1 2">
    <name type="scientific">Aquibium pacificus</name>
    <dbReference type="NCBI Taxonomy" id="3153579"/>
    <lineage>
        <taxon>Bacteria</taxon>
        <taxon>Pseudomonadati</taxon>
        <taxon>Pseudomonadota</taxon>
        <taxon>Alphaproteobacteria</taxon>
        <taxon>Hyphomicrobiales</taxon>
        <taxon>Phyllobacteriaceae</taxon>
        <taxon>Aquibium</taxon>
    </lineage>
</organism>
<proteinExistence type="predicted"/>
<evidence type="ECO:0000313" key="2">
    <source>
        <dbReference type="Proteomes" id="UP001556692"/>
    </source>
</evidence>
<gene>
    <name evidence="1" type="ORF">ABGN05_22040</name>
</gene>
<sequence>MRKIATTVAVVIAATVTFVGLAAAGDIRYRKSVTLSIGQSTVIHGARGNCGEPAPSWARVKAHLPHIAVARYSDGDLGTRNSNSCGGPTPARAVVVTGVKQGSEKIVLFGDPITITVK</sequence>